<organism evidence="2">
    <name type="scientific">Psilocybe cubensis</name>
    <name type="common">Psychedelic mushroom</name>
    <name type="synonym">Stropharia cubensis</name>
    <dbReference type="NCBI Taxonomy" id="181762"/>
    <lineage>
        <taxon>Eukaryota</taxon>
        <taxon>Fungi</taxon>
        <taxon>Dikarya</taxon>
        <taxon>Basidiomycota</taxon>
        <taxon>Agaricomycotina</taxon>
        <taxon>Agaricomycetes</taxon>
        <taxon>Agaricomycetidae</taxon>
        <taxon>Agaricales</taxon>
        <taxon>Agaricineae</taxon>
        <taxon>Strophariaceae</taxon>
        <taxon>Psilocybe</taxon>
    </lineage>
</organism>
<protein>
    <submittedName>
        <fullName evidence="2">Uncharacterized protein</fullName>
    </submittedName>
</protein>
<sequence length="168" mass="19347">MNSKESKDFSKSEQHYALNSPSDDGTESPNQMAFMAFKSTTIRMYLRNGDLFRVRDQVQVDFAQIFWLTWIAWHATHDHYVPHIAICPSDTKGVDETTLQDTNNSDILLNEGAQETTAQDDADASMKEISLDEPDFPVNQKFEEVEDEDGPPDFDEFFKDWLAEKKEK</sequence>
<evidence type="ECO:0000313" key="2">
    <source>
        <dbReference type="EMBL" id="KAG5162056.1"/>
    </source>
</evidence>
<accession>A0A8H7XJ61</accession>
<feature type="compositionally biased region" description="Polar residues" evidence="1">
    <location>
        <begin position="17"/>
        <end position="30"/>
    </location>
</feature>
<evidence type="ECO:0000256" key="1">
    <source>
        <dbReference type="SAM" id="MobiDB-lite"/>
    </source>
</evidence>
<comment type="caution">
    <text evidence="2">The sequence shown here is derived from an EMBL/GenBank/DDBJ whole genome shotgun (WGS) entry which is preliminary data.</text>
</comment>
<reference evidence="2" key="1">
    <citation type="submission" date="2021-02" db="EMBL/GenBank/DDBJ databases">
        <title>Psilocybe cubensis genome.</title>
        <authorList>
            <person name="Mckernan K.J."/>
            <person name="Crawford S."/>
            <person name="Trippe A."/>
            <person name="Kane L.T."/>
            <person name="Mclaughlin S."/>
        </authorList>
    </citation>
    <scope>NUCLEOTIDE SEQUENCE [LARGE SCALE GENOMIC DNA]</scope>
    <source>
        <strain evidence="2">MGC-MH-2018</strain>
    </source>
</reference>
<gene>
    <name evidence="2" type="ORF">JR316_012975</name>
</gene>
<feature type="region of interest" description="Disordered" evidence="1">
    <location>
        <begin position="1"/>
        <end position="30"/>
    </location>
</feature>
<proteinExistence type="predicted"/>
<feature type="compositionally biased region" description="Basic and acidic residues" evidence="1">
    <location>
        <begin position="1"/>
        <end position="14"/>
    </location>
</feature>
<dbReference type="EMBL" id="JAFIQS010000021">
    <property type="protein sequence ID" value="KAG5162056.1"/>
    <property type="molecule type" value="Genomic_DNA"/>
</dbReference>
<name>A0A8H7XJ61_PSICU</name>
<dbReference type="AlphaFoldDB" id="A0A8H7XJ61"/>